<dbReference type="Gramene" id="TuG1812G0300003232.01.T08">
    <property type="protein sequence ID" value="TuG1812G0300003232.01.T08"/>
    <property type="gene ID" value="TuG1812G0300003232.01"/>
</dbReference>
<dbReference type="Gramene" id="TuG1812G0300003232.01.T07">
    <property type="protein sequence ID" value="TuG1812G0300003232.01.T07"/>
    <property type="gene ID" value="TuG1812G0300003232.01"/>
</dbReference>
<sequence>MVAAPLDPLHRLYRRREQEGSSRMGAVVRLLVPMCGDGIVAEEGLLPGEPLPASVSTRGHAKKTDLNTCLLMCMCGCCWLLLLCTSAWCAPAVLCSHHHIHDK</sequence>
<accession>A0A8R7PVH3</accession>
<dbReference type="EnsemblPlants" id="TuG1812G0300003232.01.T06">
    <property type="protein sequence ID" value="TuG1812G0300003232.01.T06"/>
    <property type="gene ID" value="TuG1812G0300003232.01"/>
</dbReference>
<dbReference type="Gramene" id="TuG1812G0300003232.01.T09">
    <property type="protein sequence ID" value="TuG1812G0300003232.01.T09"/>
    <property type="gene ID" value="TuG1812G0300003232.01"/>
</dbReference>
<organism evidence="1 2">
    <name type="scientific">Triticum urartu</name>
    <name type="common">Red wild einkorn</name>
    <name type="synonym">Crithodium urartu</name>
    <dbReference type="NCBI Taxonomy" id="4572"/>
    <lineage>
        <taxon>Eukaryota</taxon>
        <taxon>Viridiplantae</taxon>
        <taxon>Streptophyta</taxon>
        <taxon>Embryophyta</taxon>
        <taxon>Tracheophyta</taxon>
        <taxon>Spermatophyta</taxon>
        <taxon>Magnoliopsida</taxon>
        <taxon>Liliopsida</taxon>
        <taxon>Poales</taxon>
        <taxon>Poaceae</taxon>
        <taxon>BOP clade</taxon>
        <taxon>Pooideae</taxon>
        <taxon>Triticodae</taxon>
        <taxon>Triticeae</taxon>
        <taxon>Triticinae</taxon>
        <taxon>Triticum</taxon>
    </lineage>
</organism>
<dbReference type="EnsemblPlants" id="TuG1812G0300003232.01.T07">
    <property type="protein sequence ID" value="TuG1812G0300003232.01.T07"/>
    <property type="gene ID" value="TuG1812G0300003232.01"/>
</dbReference>
<dbReference type="EnsemblPlants" id="TuG1812G0300003232.01.T09">
    <property type="protein sequence ID" value="TuG1812G0300003232.01.T09"/>
    <property type="gene ID" value="TuG1812G0300003232.01"/>
</dbReference>
<proteinExistence type="predicted"/>
<keyword evidence="2" id="KW-1185">Reference proteome</keyword>
<dbReference type="EnsemblPlants" id="TuG1812G0300003232.01.T04">
    <property type="protein sequence ID" value="TuG1812G0300003232.01.T04"/>
    <property type="gene ID" value="TuG1812G0300003232.01"/>
</dbReference>
<dbReference type="Proteomes" id="UP000015106">
    <property type="component" value="Chromosome 3"/>
</dbReference>
<dbReference type="Gramene" id="TuG1812G0300003232.01.T06">
    <property type="protein sequence ID" value="TuG1812G0300003232.01.T06"/>
    <property type="gene ID" value="TuG1812G0300003232.01"/>
</dbReference>
<reference evidence="2" key="1">
    <citation type="journal article" date="2013" name="Nature">
        <title>Draft genome of the wheat A-genome progenitor Triticum urartu.</title>
        <authorList>
            <person name="Ling H.Q."/>
            <person name="Zhao S."/>
            <person name="Liu D."/>
            <person name="Wang J."/>
            <person name="Sun H."/>
            <person name="Zhang C."/>
            <person name="Fan H."/>
            <person name="Li D."/>
            <person name="Dong L."/>
            <person name="Tao Y."/>
            <person name="Gao C."/>
            <person name="Wu H."/>
            <person name="Li Y."/>
            <person name="Cui Y."/>
            <person name="Guo X."/>
            <person name="Zheng S."/>
            <person name="Wang B."/>
            <person name="Yu K."/>
            <person name="Liang Q."/>
            <person name="Yang W."/>
            <person name="Lou X."/>
            <person name="Chen J."/>
            <person name="Feng M."/>
            <person name="Jian J."/>
            <person name="Zhang X."/>
            <person name="Luo G."/>
            <person name="Jiang Y."/>
            <person name="Liu J."/>
            <person name="Wang Z."/>
            <person name="Sha Y."/>
            <person name="Zhang B."/>
            <person name="Wu H."/>
            <person name="Tang D."/>
            <person name="Shen Q."/>
            <person name="Xue P."/>
            <person name="Zou S."/>
            <person name="Wang X."/>
            <person name="Liu X."/>
            <person name="Wang F."/>
            <person name="Yang Y."/>
            <person name="An X."/>
            <person name="Dong Z."/>
            <person name="Zhang K."/>
            <person name="Zhang X."/>
            <person name="Luo M.C."/>
            <person name="Dvorak J."/>
            <person name="Tong Y."/>
            <person name="Wang J."/>
            <person name="Yang H."/>
            <person name="Li Z."/>
            <person name="Wang D."/>
            <person name="Zhang A."/>
            <person name="Wang J."/>
        </authorList>
    </citation>
    <scope>NUCLEOTIDE SEQUENCE</scope>
    <source>
        <strain evidence="2">cv. G1812</strain>
    </source>
</reference>
<evidence type="ECO:0000313" key="2">
    <source>
        <dbReference type="Proteomes" id="UP000015106"/>
    </source>
</evidence>
<dbReference type="EnsemblPlants" id="TuG1812G0300003232.01.T08">
    <property type="protein sequence ID" value="TuG1812G0300003232.01.T08"/>
    <property type="gene ID" value="TuG1812G0300003232.01"/>
</dbReference>
<dbReference type="Gramene" id="TuG1812G0300003232.01.T04">
    <property type="protein sequence ID" value="TuG1812G0300003232.01.T04"/>
    <property type="gene ID" value="TuG1812G0300003232.01"/>
</dbReference>
<reference evidence="1" key="3">
    <citation type="submission" date="2022-06" db="UniProtKB">
        <authorList>
            <consortium name="EnsemblPlants"/>
        </authorList>
    </citation>
    <scope>IDENTIFICATION</scope>
</reference>
<name>A0A8R7PVH3_TRIUA</name>
<reference evidence="1" key="2">
    <citation type="submission" date="2018-03" db="EMBL/GenBank/DDBJ databases">
        <title>The Triticum urartu genome reveals the dynamic nature of wheat genome evolution.</title>
        <authorList>
            <person name="Ling H."/>
            <person name="Ma B."/>
            <person name="Shi X."/>
            <person name="Liu H."/>
            <person name="Dong L."/>
            <person name="Sun H."/>
            <person name="Cao Y."/>
            <person name="Gao Q."/>
            <person name="Zheng S."/>
            <person name="Li Y."/>
            <person name="Yu Y."/>
            <person name="Du H."/>
            <person name="Qi M."/>
            <person name="Li Y."/>
            <person name="Yu H."/>
            <person name="Cui Y."/>
            <person name="Wang N."/>
            <person name="Chen C."/>
            <person name="Wu H."/>
            <person name="Zhao Y."/>
            <person name="Zhang J."/>
            <person name="Li Y."/>
            <person name="Zhou W."/>
            <person name="Zhang B."/>
            <person name="Hu W."/>
            <person name="Eijk M."/>
            <person name="Tang J."/>
            <person name="Witsenboer H."/>
            <person name="Zhao S."/>
            <person name="Li Z."/>
            <person name="Zhang A."/>
            <person name="Wang D."/>
            <person name="Liang C."/>
        </authorList>
    </citation>
    <scope>NUCLEOTIDE SEQUENCE [LARGE SCALE GENOMIC DNA]</scope>
    <source>
        <strain evidence="1">cv. G1812</strain>
    </source>
</reference>
<dbReference type="AlphaFoldDB" id="A0A8R7PVH3"/>
<evidence type="ECO:0000313" key="1">
    <source>
        <dbReference type="EnsemblPlants" id="TuG1812G0300003232.01.T06"/>
    </source>
</evidence>
<protein>
    <submittedName>
        <fullName evidence="1">Uncharacterized protein</fullName>
    </submittedName>
</protein>